<dbReference type="InterPro" id="IPR050678">
    <property type="entry name" value="DNA_Partitioning_ATPase"/>
</dbReference>
<dbReference type="RefSeq" id="WP_097167903.1">
    <property type="nucleotide sequence ID" value="NZ_PSUD01000039.1"/>
</dbReference>
<dbReference type="InterPro" id="IPR025669">
    <property type="entry name" value="AAA_dom"/>
</dbReference>
<dbReference type="PANTHER" id="PTHR13696">
    <property type="entry name" value="P-LOOP CONTAINING NUCLEOSIDE TRIPHOSPHATE HYDROLASE"/>
    <property type="match status" value="1"/>
</dbReference>
<organism evidence="2 3">
    <name type="scientific">Rathayibacter rathayi</name>
    <name type="common">Corynebacterium rathayi</name>
    <dbReference type="NCBI Taxonomy" id="33887"/>
    <lineage>
        <taxon>Bacteria</taxon>
        <taxon>Bacillati</taxon>
        <taxon>Actinomycetota</taxon>
        <taxon>Actinomycetes</taxon>
        <taxon>Micrococcales</taxon>
        <taxon>Microbacteriaceae</taxon>
        <taxon>Rathayibacter</taxon>
    </lineage>
</organism>
<evidence type="ECO:0000313" key="3">
    <source>
        <dbReference type="Proteomes" id="UP000239698"/>
    </source>
</evidence>
<keyword evidence="3" id="KW-1185">Reference proteome</keyword>
<feature type="domain" description="AAA" evidence="1">
    <location>
        <begin position="8"/>
        <end position="177"/>
    </location>
</feature>
<dbReference type="EMBL" id="PSVT01000037">
    <property type="protein sequence ID" value="PPH74228.1"/>
    <property type="molecule type" value="Genomic_DNA"/>
</dbReference>
<proteinExistence type="predicted"/>
<dbReference type="CDD" id="cd02042">
    <property type="entry name" value="ParAB_family"/>
    <property type="match status" value="1"/>
</dbReference>
<evidence type="ECO:0000259" key="1">
    <source>
        <dbReference type="Pfam" id="PF13614"/>
    </source>
</evidence>
<gene>
    <name evidence="2" type="ORF">C5C40_13215</name>
</gene>
<protein>
    <submittedName>
        <fullName evidence="2">ParA family protein</fullName>
    </submittedName>
</protein>
<evidence type="ECO:0000313" key="2">
    <source>
        <dbReference type="EMBL" id="PPH74228.1"/>
    </source>
</evidence>
<comment type="caution">
    <text evidence="2">The sequence shown here is derived from an EMBL/GenBank/DDBJ whole genome shotgun (WGS) entry which is preliminary data.</text>
</comment>
<sequence length="293" mass="31585">MTHRSANSNNKGGVGKSLITAQEAAALARRGKRVLCVDMDPQANLTRRLGVEFDPANPILTMSEVIKANADGVGEEAVVPCGWATAAGEATTEAAMIDVLPSRFDLINRELEAGMVGATRRLRRALDGWSDRYDVVLIDTPPNLGPLVQMAFAAVDTVIIPTDAGYDSIEAAIRVSDFVQRHGVDLGNPALGVGGVVVNRKRATVEDDYQVRGLIEQFGDLVWSLRGVASLPNGAEVAIPQYIPEWKRFREADGAAVSLSAWTDQEAKKTVALFDKVAAIYDQRFLRKVEVAA</sequence>
<reference evidence="2 3" key="1">
    <citation type="submission" date="2018-02" db="EMBL/GenBank/DDBJ databases">
        <title>Bacteriophage NCPPB3778 and a type I-E CRISPR drive the evolution of the US Biological Select Agent, Rathayibacter toxicus.</title>
        <authorList>
            <person name="Davis E.W.II."/>
            <person name="Tabima J.F."/>
            <person name="Weisberg A.J."/>
            <person name="Lopes L.D."/>
            <person name="Wiseman M.S."/>
            <person name="Wiseman M.S."/>
            <person name="Pupko T."/>
            <person name="Belcher M.S."/>
            <person name="Sechler A.J."/>
            <person name="Tancos M.A."/>
            <person name="Schroeder B.K."/>
            <person name="Murray T.D."/>
            <person name="Luster D.G."/>
            <person name="Schneider W.L."/>
            <person name="Rogers E."/>
            <person name="Andreote F.D."/>
            <person name="Grunwald N.J."/>
            <person name="Putnam M.L."/>
            <person name="Chang J.H."/>
        </authorList>
    </citation>
    <scope>NUCLEOTIDE SEQUENCE [LARGE SCALE GENOMIC DNA]</scope>
    <source>
        <strain evidence="2 3">AY1D6</strain>
    </source>
</reference>
<dbReference type="PANTHER" id="PTHR13696:SF52">
    <property type="entry name" value="PARA FAMILY PROTEIN CT_582"/>
    <property type="match status" value="1"/>
</dbReference>
<dbReference type="Pfam" id="PF13614">
    <property type="entry name" value="AAA_31"/>
    <property type="match status" value="1"/>
</dbReference>
<name>A0ABX5A9W2_RATRA</name>
<dbReference type="Proteomes" id="UP000239698">
    <property type="component" value="Unassembled WGS sequence"/>
</dbReference>
<dbReference type="SUPFAM" id="SSF52540">
    <property type="entry name" value="P-loop containing nucleoside triphosphate hydrolases"/>
    <property type="match status" value="1"/>
</dbReference>
<dbReference type="Gene3D" id="3.40.50.300">
    <property type="entry name" value="P-loop containing nucleotide triphosphate hydrolases"/>
    <property type="match status" value="1"/>
</dbReference>
<dbReference type="InterPro" id="IPR027417">
    <property type="entry name" value="P-loop_NTPase"/>
</dbReference>
<accession>A0ABX5A9W2</accession>